<reference evidence="2" key="1">
    <citation type="submission" date="2016-10" db="EMBL/GenBank/DDBJ databases">
        <authorList>
            <person name="Varghese N."/>
            <person name="Submissions S."/>
        </authorList>
    </citation>
    <scope>NUCLEOTIDE SEQUENCE [LARGE SCALE GENOMIC DNA]</scope>
    <source>
        <strain evidence="2">CGMCC 1.8975</strain>
    </source>
</reference>
<protein>
    <recommendedName>
        <fullName evidence="3">Phosphoribosylpyrophosphate synthetase</fullName>
    </recommendedName>
</protein>
<name>A0A1H3L5J1_9BACT</name>
<evidence type="ECO:0000313" key="2">
    <source>
        <dbReference type="Proteomes" id="UP000199249"/>
    </source>
</evidence>
<sequence>MTTMTTVSEVLDRLQKKGYTVDLNLQKDCLYCQGNSLRISPEEFLVDKHYRFEGMSDPGDAAVIYAISSERYGVKGTLVDGYGISSEALSPEMIEALRENPAFPASPTESTAGK</sequence>
<dbReference type="EMBL" id="FNOV01000010">
    <property type="protein sequence ID" value="SDY59712.1"/>
    <property type="molecule type" value="Genomic_DNA"/>
</dbReference>
<proteinExistence type="predicted"/>
<keyword evidence="2" id="KW-1185">Reference proteome</keyword>
<dbReference type="Proteomes" id="UP000199249">
    <property type="component" value="Unassembled WGS sequence"/>
</dbReference>
<gene>
    <name evidence="1" type="ORF">SAMN04488069_110115</name>
</gene>
<dbReference type="AlphaFoldDB" id="A0A1H3L5J1"/>
<evidence type="ECO:0000313" key="1">
    <source>
        <dbReference type="EMBL" id="SDY59712.1"/>
    </source>
</evidence>
<organism evidence="1 2">
    <name type="scientific">Hymenobacter psychrophilus</name>
    <dbReference type="NCBI Taxonomy" id="651662"/>
    <lineage>
        <taxon>Bacteria</taxon>
        <taxon>Pseudomonadati</taxon>
        <taxon>Bacteroidota</taxon>
        <taxon>Cytophagia</taxon>
        <taxon>Cytophagales</taxon>
        <taxon>Hymenobacteraceae</taxon>
        <taxon>Hymenobacter</taxon>
    </lineage>
</organism>
<evidence type="ECO:0008006" key="3">
    <source>
        <dbReference type="Google" id="ProtNLM"/>
    </source>
</evidence>
<dbReference type="STRING" id="651662.SAMN04488069_110115"/>
<accession>A0A1H3L5J1</accession>